<dbReference type="Proteomes" id="UP000694620">
    <property type="component" value="Chromosome 8"/>
</dbReference>
<dbReference type="GeneTree" id="ENSGT00940000154436"/>
<evidence type="ECO:0000313" key="11">
    <source>
        <dbReference type="Proteomes" id="UP000694620"/>
    </source>
</evidence>
<dbReference type="Gene3D" id="3.90.1450.10">
    <property type="entry name" value="Guanylin"/>
    <property type="match status" value="1"/>
</dbReference>
<feature type="disulfide bond" evidence="8">
    <location>
        <begin position="94"/>
        <end position="102"/>
    </location>
</feature>
<organism evidence="10 11">
    <name type="scientific">Erpetoichthys calabaricus</name>
    <name type="common">Rope fish</name>
    <name type="synonym">Calamoichthys calabaricus</name>
    <dbReference type="NCBI Taxonomy" id="27687"/>
    <lineage>
        <taxon>Eukaryota</taxon>
        <taxon>Metazoa</taxon>
        <taxon>Chordata</taxon>
        <taxon>Craniata</taxon>
        <taxon>Vertebrata</taxon>
        <taxon>Euteleostomi</taxon>
        <taxon>Actinopterygii</taxon>
        <taxon>Polypteriformes</taxon>
        <taxon>Polypteridae</taxon>
        <taxon>Erpetoichthys</taxon>
    </lineage>
</organism>
<sequence length="102" mass="10978">FCLCMCVSIHFLCLCCMPLDGDLVFSLDSVKTLGNLMAASGGVKRTRMSQGTFSVCTNPALPKEFLPVCESQQPDVIFSRLARIAENPDVCEICAYAACTGC</sequence>
<keyword evidence="4 9" id="KW-0732">Signal</keyword>
<keyword evidence="5 8" id="KW-1015">Disulfide bond</keyword>
<comment type="subcellular location">
    <subcellularLocation>
        <location evidence="1">Secreted</location>
    </subcellularLocation>
</comment>
<proteinExistence type="inferred from homology"/>
<comment type="function">
    <text evidence="6">Endogenous activator of intestinal guanylate cyclase. It stimulates this enzyme through the same receptor binding region as the heat-stable enterotoxins. May be a potent physiological regulator of intestinal fluid and electrolyte transport. May be an autocrine/paracrine regulator of intestinal salt and water transport.</text>
</comment>
<evidence type="ECO:0000256" key="1">
    <source>
        <dbReference type="ARBA" id="ARBA00004613"/>
    </source>
</evidence>
<evidence type="ECO:0000256" key="2">
    <source>
        <dbReference type="ARBA" id="ARBA00009883"/>
    </source>
</evidence>
<evidence type="ECO:0000256" key="8">
    <source>
        <dbReference type="PIRSR" id="PIRSR001849-50"/>
    </source>
</evidence>
<name>A0A8C4SEZ9_ERPCA</name>
<evidence type="ECO:0000256" key="7">
    <source>
        <dbReference type="ARBA" id="ARBA00041176"/>
    </source>
</evidence>
<keyword evidence="3" id="KW-0964">Secreted</keyword>
<evidence type="ECO:0000313" key="10">
    <source>
        <dbReference type="Ensembl" id="ENSECRP00000015683.1"/>
    </source>
</evidence>
<dbReference type="InterPro" id="IPR036382">
    <property type="entry name" value="Guanylin_sf"/>
</dbReference>
<dbReference type="PIRSF" id="PIRSF001849">
    <property type="entry name" value="Guanylin"/>
    <property type="match status" value="1"/>
</dbReference>
<feature type="disulfide bond" evidence="8">
    <location>
        <begin position="56"/>
        <end position="69"/>
    </location>
</feature>
<evidence type="ECO:0000256" key="4">
    <source>
        <dbReference type="ARBA" id="ARBA00022729"/>
    </source>
</evidence>
<keyword evidence="11" id="KW-1185">Reference proteome</keyword>
<evidence type="ECO:0000256" key="6">
    <source>
        <dbReference type="ARBA" id="ARBA00037765"/>
    </source>
</evidence>
<dbReference type="SUPFAM" id="SSF89890">
    <property type="entry name" value="Proguanylin"/>
    <property type="match status" value="1"/>
</dbReference>
<evidence type="ECO:0000256" key="9">
    <source>
        <dbReference type="SAM" id="SignalP"/>
    </source>
</evidence>
<evidence type="ECO:0000256" key="3">
    <source>
        <dbReference type="ARBA" id="ARBA00022525"/>
    </source>
</evidence>
<dbReference type="Ensembl" id="ENSECRT00000015961.1">
    <property type="protein sequence ID" value="ENSECRP00000015683.1"/>
    <property type="gene ID" value="ENSECRG00000010473.1"/>
</dbReference>
<dbReference type="InterPro" id="IPR000879">
    <property type="entry name" value="Guanylin"/>
</dbReference>
<dbReference type="Pfam" id="PF02058">
    <property type="entry name" value="Guanylin"/>
    <property type="match status" value="1"/>
</dbReference>
<feature type="chain" id="PRO_5034220814" description="Guanylate cyclase activator 2B" evidence="9">
    <location>
        <begin position="22"/>
        <end position="102"/>
    </location>
</feature>
<dbReference type="PANTHER" id="PTHR11318:SF4">
    <property type="entry name" value="GUANYLATE CYCLASE ACTIVATOR 2B"/>
    <property type="match status" value="1"/>
</dbReference>
<evidence type="ECO:0000256" key="5">
    <source>
        <dbReference type="ARBA" id="ARBA00023157"/>
    </source>
</evidence>
<protein>
    <recommendedName>
        <fullName evidence="7">Guanylate cyclase activator 2B</fullName>
    </recommendedName>
</protein>
<feature type="disulfide bond" evidence="8">
    <location>
        <begin position="91"/>
        <end position="99"/>
    </location>
</feature>
<comment type="similarity">
    <text evidence="2">Belongs to the guanylin family.</text>
</comment>
<reference evidence="10" key="1">
    <citation type="submission" date="2021-06" db="EMBL/GenBank/DDBJ databases">
        <authorList>
            <consortium name="Wellcome Sanger Institute Data Sharing"/>
        </authorList>
    </citation>
    <scope>NUCLEOTIDE SEQUENCE [LARGE SCALE GENOMIC DNA]</scope>
</reference>
<dbReference type="PANTHER" id="PTHR11318">
    <property type="entry name" value="GUANYLIN FAMILY MEMBER"/>
    <property type="match status" value="1"/>
</dbReference>
<dbReference type="AlphaFoldDB" id="A0A8C4SEZ9"/>
<dbReference type="PRINTS" id="PR00774">
    <property type="entry name" value="GUANYLIN"/>
</dbReference>
<feature type="signal peptide" evidence="9">
    <location>
        <begin position="1"/>
        <end position="21"/>
    </location>
</feature>
<dbReference type="GO" id="GO:0030250">
    <property type="term" value="F:guanylate cyclase activator activity"/>
    <property type="evidence" value="ECO:0007669"/>
    <property type="project" value="InterPro"/>
</dbReference>
<reference evidence="10" key="2">
    <citation type="submission" date="2025-08" db="UniProtKB">
        <authorList>
            <consortium name="Ensembl"/>
        </authorList>
    </citation>
    <scope>IDENTIFICATION</scope>
</reference>
<reference evidence="10" key="3">
    <citation type="submission" date="2025-09" db="UniProtKB">
        <authorList>
            <consortium name="Ensembl"/>
        </authorList>
    </citation>
    <scope>IDENTIFICATION</scope>
</reference>
<accession>A0A8C4SEZ9</accession>
<dbReference type="GO" id="GO:0005576">
    <property type="term" value="C:extracellular region"/>
    <property type="evidence" value="ECO:0007669"/>
    <property type="project" value="UniProtKB-SubCell"/>
</dbReference>